<evidence type="ECO:0000313" key="3">
    <source>
        <dbReference type="EMBL" id="GAA3385300.1"/>
    </source>
</evidence>
<evidence type="ECO:0000256" key="1">
    <source>
        <dbReference type="ARBA" id="ARBA00008710"/>
    </source>
</evidence>
<dbReference type="Proteomes" id="UP001501676">
    <property type="component" value="Unassembled WGS sequence"/>
</dbReference>
<comment type="similarity">
    <text evidence="1">Belongs to the F420H(2)-dependent quinone reductase family.</text>
</comment>
<dbReference type="EMBL" id="BAAAYN010000011">
    <property type="protein sequence ID" value="GAA3385300.1"/>
    <property type="molecule type" value="Genomic_DNA"/>
</dbReference>
<keyword evidence="4" id="KW-1185">Reference proteome</keyword>
<dbReference type="Gene3D" id="2.30.110.10">
    <property type="entry name" value="Electron Transport, Fmn-binding Protein, Chain A"/>
    <property type="match status" value="1"/>
</dbReference>
<dbReference type="PANTHER" id="PTHR39428">
    <property type="entry name" value="F420H(2)-DEPENDENT QUINONE REDUCTASE RV1261C"/>
    <property type="match status" value="1"/>
</dbReference>
<protein>
    <submittedName>
        <fullName evidence="3">Nitroreductase family deazaflavin-dependent oxidoreductase</fullName>
    </submittedName>
</protein>
<dbReference type="InterPro" id="IPR004378">
    <property type="entry name" value="F420H2_quin_Rdtase"/>
</dbReference>
<name>A0ABP6SUN6_9ACTN</name>
<dbReference type="NCBIfam" id="TIGR00026">
    <property type="entry name" value="hi_GC_TIGR00026"/>
    <property type="match status" value="1"/>
</dbReference>
<organism evidence="3 4">
    <name type="scientific">Cryptosporangium minutisporangium</name>
    <dbReference type="NCBI Taxonomy" id="113569"/>
    <lineage>
        <taxon>Bacteria</taxon>
        <taxon>Bacillati</taxon>
        <taxon>Actinomycetota</taxon>
        <taxon>Actinomycetes</taxon>
        <taxon>Cryptosporangiales</taxon>
        <taxon>Cryptosporangiaceae</taxon>
        <taxon>Cryptosporangium</taxon>
    </lineage>
</organism>
<reference evidence="4" key="1">
    <citation type="journal article" date="2019" name="Int. J. Syst. Evol. Microbiol.">
        <title>The Global Catalogue of Microorganisms (GCM) 10K type strain sequencing project: providing services to taxonomists for standard genome sequencing and annotation.</title>
        <authorList>
            <consortium name="The Broad Institute Genomics Platform"/>
            <consortium name="The Broad Institute Genome Sequencing Center for Infectious Disease"/>
            <person name="Wu L."/>
            <person name="Ma J."/>
        </authorList>
    </citation>
    <scope>NUCLEOTIDE SEQUENCE [LARGE SCALE GENOMIC DNA]</scope>
    <source>
        <strain evidence="4">JCM 9458</strain>
    </source>
</reference>
<evidence type="ECO:0000313" key="4">
    <source>
        <dbReference type="Proteomes" id="UP001501676"/>
    </source>
</evidence>
<dbReference type="PANTHER" id="PTHR39428:SF1">
    <property type="entry name" value="F420H(2)-DEPENDENT QUINONE REDUCTASE RV1261C"/>
    <property type="match status" value="1"/>
</dbReference>
<dbReference type="Pfam" id="PF04075">
    <property type="entry name" value="F420H2_quin_red"/>
    <property type="match status" value="1"/>
</dbReference>
<comment type="catalytic activity">
    <reaction evidence="2">
        <text>oxidized coenzyme F420-(gamma-L-Glu)(n) + a quinol + H(+) = reduced coenzyme F420-(gamma-L-Glu)(n) + a quinone</text>
        <dbReference type="Rhea" id="RHEA:39663"/>
        <dbReference type="Rhea" id="RHEA-COMP:12939"/>
        <dbReference type="Rhea" id="RHEA-COMP:14378"/>
        <dbReference type="ChEBI" id="CHEBI:15378"/>
        <dbReference type="ChEBI" id="CHEBI:24646"/>
        <dbReference type="ChEBI" id="CHEBI:132124"/>
        <dbReference type="ChEBI" id="CHEBI:133980"/>
        <dbReference type="ChEBI" id="CHEBI:139511"/>
    </reaction>
</comment>
<accession>A0ABP6SUN6</accession>
<evidence type="ECO:0000256" key="2">
    <source>
        <dbReference type="ARBA" id="ARBA00049106"/>
    </source>
</evidence>
<proteinExistence type="inferred from homology"/>
<comment type="caution">
    <text evidence="3">The sequence shown here is derived from an EMBL/GenBank/DDBJ whole genome shotgun (WGS) entry which is preliminary data.</text>
</comment>
<sequence>MGLLKNLMIKLHRRSGDRFMGMDLLYLTTVGAKSGEKRQSPVARVADGDDAWLIAGTNGGKSQHPAWYHNVKAHPDQVWFEYGGQTVQAQVEELHGPRRDEAWQQILVDQPRFADYARKTDRVIPILRLTRAV</sequence>
<gene>
    <name evidence="3" type="ORF">GCM10020369_18250</name>
</gene>
<dbReference type="RefSeq" id="WP_345727563.1">
    <property type="nucleotide sequence ID" value="NZ_BAAAYN010000011.1"/>
</dbReference>
<dbReference type="InterPro" id="IPR012349">
    <property type="entry name" value="Split_barrel_FMN-bd"/>
</dbReference>